<gene>
    <name evidence="2" type="ORF">RB653_002470</name>
</gene>
<accession>A0AAN7TWH5</accession>
<comment type="caution">
    <text evidence="2">The sequence shown here is derived from an EMBL/GenBank/DDBJ whole genome shotgun (WGS) entry which is preliminary data.</text>
</comment>
<protein>
    <submittedName>
        <fullName evidence="2">Uncharacterized protein</fullName>
    </submittedName>
</protein>
<feature type="region of interest" description="Disordered" evidence="1">
    <location>
        <begin position="1"/>
        <end position="35"/>
    </location>
</feature>
<keyword evidence="3" id="KW-1185">Reference proteome</keyword>
<dbReference type="EMBL" id="JAVFKY010000004">
    <property type="protein sequence ID" value="KAK5577527.1"/>
    <property type="molecule type" value="Genomic_DNA"/>
</dbReference>
<dbReference type="Proteomes" id="UP001344447">
    <property type="component" value="Unassembled WGS sequence"/>
</dbReference>
<evidence type="ECO:0000313" key="2">
    <source>
        <dbReference type="EMBL" id="KAK5577527.1"/>
    </source>
</evidence>
<feature type="compositionally biased region" description="Polar residues" evidence="1">
    <location>
        <begin position="1"/>
        <end position="16"/>
    </location>
</feature>
<reference evidence="2 3" key="1">
    <citation type="submission" date="2023-11" db="EMBL/GenBank/DDBJ databases">
        <title>Dfirmibasis_genome.</title>
        <authorList>
            <person name="Edelbroek B."/>
            <person name="Kjellin J."/>
            <person name="Jerlstrom-Hultqvist J."/>
            <person name="Soderbom F."/>
        </authorList>
    </citation>
    <scope>NUCLEOTIDE SEQUENCE [LARGE SCALE GENOMIC DNA]</scope>
    <source>
        <strain evidence="2 3">TNS-C-14</strain>
    </source>
</reference>
<evidence type="ECO:0000313" key="3">
    <source>
        <dbReference type="Proteomes" id="UP001344447"/>
    </source>
</evidence>
<dbReference type="AlphaFoldDB" id="A0AAN7TWH5"/>
<feature type="compositionally biased region" description="Low complexity" evidence="1">
    <location>
        <begin position="20"/>
        <end position="35"/>
    </location>
</feature>
<organism evidence="2 3">
    <name type="scientific">Dictyostelium firmibasis</name>
    <dbReference type="NCBI Taxonomy" id="79012"/>
    <lineage>
        <taxon>Eukaryota</taxon>
        <taxon>Amoebozoa</taxon>
        <taxon>Evosea</taxon>
        <taxon>Eumycetozoa</taxon>
        <taxon>Dictyostelia</taxon>
        <taxon>Dictyosteliales</taxon>
        <taxon>Dictyosteliaceae</taxon>
        <taxon>Dictyostelium</taxon>
    </lineage>
</organism>
<name>A0AAN7TWH5_9MYCE</name>
<sequence>MAFGTQKESSSIFNKHSNSDKQQQQKQQDNNKNNLSNLSASSFFYQINNHIHSFATQFYWKENLDSPHYREEGSKRCYSPLNNSMILVMDHQQKNTWLY</sequence>
<evidence type="ECO:0000256" key="1">
    <source>
        <dbReference type="SAM" id="MobiDB-lite"/>
    </source>
</evidence>
<proteinExistence type="predicted"/>